<evidence type="ECO:0000313" key="3">
    <source>
        <dbReference type="Proteomes" id="UP000054560"/>
    </source>
</evidence>
<proteinExistence type="predicted"/>
<dbReference type="Proteomes" id="UP000054560">
    <property type="component" value="Unassembled WGS sequence"/>
</dbReference>
<dbReference type="EMBL" id="KQ246054">
    <property type="protein sequence ID" value="KNC73119.1"/>
    <property type="molecule type" value="Genomic_DNA"/>
</dbReference>
<dbReference type="GeneID" id="25914828"/>
<protein>
    <submittedName>
        <fullName evidence="2">Uncharacterized protein</fullName>
    </submittedName>
</protein>
<accession>A0A0L0F8S3</accession>
<feature type="non-terminal residue" evidence="2">
    <location>
        <position position="208"/>
    </location>
</feature>
<feature type="signal peptide" evidence="1">
    <location>
        <begin position="1"/>
        <end position="32"/>
    </location>
</feature>
<dbReference type="RefSeq" id="XP_014147021.1">
    <property type="nucleotide sequence ID" value="XM_014291546.1"/>
</dbReference>
<keyword evidence="3" id="KW-1185">Reference proteome</keyword>
<name>A0A0L0F8S3_9EUKA</name>
<keyword evidence="1" id="KW-0732">Signal</keyword>
<organism evidence="2 3">
    <name type="scientific">Sphaeroforma arctica JP610</name>
    <dbReference type="NCBI Taxonomy" id="667725"/>
    <lineage>
        <taxon>Eukaryota</taxon>
        <taxon>Ichthyosporea</taxon>
        <taxon>Ichthyophonida</taxon>
        <taxon>Sphaeroforma</taxon>
    </lineage>
</organism>
<sequence>MQTVRPLRGILQYKRYTLLLCYFCFTLLNVTGDVNGVCATTANSASPITDIDTQIQTPAKQSTNSEEFGKEIQNMNSTLQAIGTYGFDIADQETFVALFSRYGNDSYEDESVYNQEMAYTDLVAYQNDLYHETMIASLEYQSRQNETENNRILEILSMFSLSTLRQGDEYWGEVNGEPEFFLSSLSVLVAMRECILLFAPIMLPSVCI</sequence>
<gene>
    <name evidence="2" type="ORF">SARC_14324</name>
</gene>
<evidence type="ECO:0000256" key="1">
    <source>
        <dbReference type="SAM" id="SignalP"/>
    </source>
</evidence>
<dbReference type="AlphaFoldDB" id="A0A0L0F8S3"/>
<evidence type="ECO:0000313" key="2">
    <source>
        <dbReference type="EMBL" id="KNC73119.1"/>
    </source>
</evidence>
<feature type="chain" id="PRO_5005538583" evidence="1">
    <location>
        <begin position="33"/>
        <end position="208"/>
    </location>
</feature>
<reference evidence="2 3" key="1">
    <citation type="submission" date="2011-02" db="EMBL/GenBank/DDBJ databases">
        <title>The Genome Sequence of Sphaeroforma arctica JP610.</title>
        <authorList>
            <consortium name="The Broad Institute Genome Sequencing Platform"/>
            <person name="Russ C."/>
            <person name="Cuomo C."/>
            <person name="Young S.K."/>
            <person name="Zeng Q."/>
            <person name="Gargeya S."/>
            <person name="Alvarado L."/>
            <person name="Berlin A."/>
            <person name="Chapman S.B."/>
            <person name="Chen Z."/>
            <person name="Freedman E."/>
            <person name="Gellesch M."/>
            <person name="Goldberg J."/>
            <person name="Griggs A."/>
            <person name="Gujja S."/>
            <person name="Heilman E."/>
            <person name="Heiman D."/>
            <person name="Howarth C."/>
            <person name="Mehta T."/>
            <person name="Neiman D."/>
            <person name="Pearson M."/>
            <person name="Roberts A."/>
            <person name="Saif S."/>
            <person name="Shea T."/>
            <person name="Shenoy N."/>
            <person name="Sisk P."/>
            <person name="Stolte C."/>
            <person name="Sykes S."/>
            <person name="White J."/>
            <person name="Yandava C."/>
            <person name="Burger G."/>
            <person name="Gray M.W."/>
            <person name="Holland P.W.H."/>
            <person name="King N."/>
            <person name="Lang F.B.F."/>
            <person name="Roger A.J."/>
            <person name="Ruiz-Trillo I."/>
            <person name="Haas B."/>
            <person name="Nusbaum C."/>
            <person name="Birren B."/>
        </authorList>
    </citation>
    <scope>NUCLEOTIDE SEQUENCE [LARGE SCALE GENOMIC DNA]</scope>
    <source>
        <strain evidence="2 3">JP610</strain>
    </source>
</reference>